<evidence type="ECO:0000256" key="2">
    <source>
        <dbReference type="SAM" id="MobiDB-lite"/>
    </source>
</evidence>
<reference evidence="3 4" key="1">
    <citation type="journal article" date="2019" name="Int. J. Syst. Evol. Microbiol.">
        <title>The Global Catalogue of Microorganisms (GCM) 10K type strain sequencing project: providing services to taxonomists for standard genome sequencing and annotation.</title>
        <authorList>
            <consortium name="The Broad Institute Genomics Platform"/>
            <consortium name="The Broad Institute Genome Sequencing Center for Infectious Disease"/>
            <person name="Wu L."/>
            <person name="Ma J."/>
        </authorList>
    </citation>
    <scope>NUCLEOTIDE SEQUENCE [LARGE SCALE GENOMIC DNA]</scope>
    <source>
        <strain evidence="3 4">JCM 6305</strain>
    </source>
</reference>
<feature type="region of interest" description="Disordered" evidence="2">
    <location>
        <begin position="411"/>
        <end position="432"/>
    </location>
</feature>
<name>A0ABN3KDQ8_9ACTN</name>
<comment type="caution">
    <text evidence="3">The sequence shown here is derived from an EMBL/GenBank/DDBJ whole genome shotgun (WGS) entry which is preliminary data.</text>
</comment>
<comment type="similarity">
    <text evidence="1">Belongs to the cytochrome P450 family.</text>
</comment>
<dbReference type="CDD" id="cd20623">
    <property type="entry name" value="CYP_unk"/>
    <property type="match status" value="1"/>
</dbReference>
<proteinExistence type="inferred from homology"/>
<accession>A0ABN3KDQ8</accession>
<dbReference type="InterPro" id="IPR036396">
    <property type="entry name" value="Cyt_P450_sf"/>
</dbReference>
<dbReference type="Proteomes" id="UP001501638">
    <property type="component" value="Unassembled WGS sequence"/>
</dbReference>
<gene>
    <name evidence="3" type="ORF">GCM10010405_45850</name>
</gene>
<protein>
    <submittedName>
        <fullName evidence="3">Cytochrome P450</fullName>
    </submittedName>
</protein>
<evidence type="ECO:0000256" key="1">
    <source>
        <dbReference type="ARBA" id="ARBA00010617"/>
    </source>
</evidence>
<evidence type="ECO:0000313" key="3">
    <source>
        <dbReference type="EMBL" id="GAA2456661.1"/>
    </source>
</evidence>
<dbReference type="PANTHER" id="PTHR46696">
    <property type="entry name" value="P450, PUTATIVE (EUROFUNG)-RELATED"/>
    <property type="match status" value="1"/>
</dbReference>
<dbReference type="SUPFAM" id="SSF48264">
    <property type="entry name" value="Cytochrome P450"/>
    <property type="match status" value="1"/>
</dbReference>
<evidence type="ECO:0000313" key="4">
    <source>
        <dbReference type="Proteomes" id="UP001501638"/>
    </source>
</evidence>
<dbReference type="InterPro" id="IPR002397">
    <property type="entry name" value="Cyt_P450_B"/>
</dbReference>
<keyword evidence="4" id="KW-1185">Reference proteome</keyword>
<organism evidence="3 4">
    <name type="scientific">Streptomyces macrosporus</name>
    <dbReference type="NCBI Taxonomy" id="44032"/>
    <lineage>
        <taxon>Bacteria</taxon>
        <taxon>Bacillati</taxon>
        <taxon>Actinomycetota</taxon>
        <taxon>Actinomycetes</taxon>
        <taxon>Kitasatosporales</taxon>
        <taxon>Streptomycetaceae</taxon>
        <taxon>Streptomyces</taxon>
    </lineage>
</organism>
<sequence length="432" mass="47760">MTSPAAPPPACPVSSGRMPLTAITQSRDPHAIYARLREAHGPVAPVELEPGVPAWLVMGYEEIRVITEREPLYSRDARNWRDLNEGVVSPDSGLLPMMAYRPNVIGADQHEHRRLRKPLDDGIARIDKRALRRQVERMCTELIEEFAETGTADLVADYAAYIPMLAIGHLFGLDTEQGHELRRALIALFGSQDDSQAGNRSFEQILFDTLQARKREPADDLTTAFLRHPNLRDDDEVLQSMVVMISAGNETTTSWIAHTLYRMITDSGFEARLRGGDLGVDDALDDVLWREPPMTHMPARYALRDTELGGQHIRKGDVLVLGLAAANSDPSLIPFDRLPPGSRGHMAHSAGPHMCPARVPSRLIAHTAVNTALHLLPGLRLTIDPQEVTWNPSPWTRCPTALPVTFSALPRRGRAAGGRRAPVRPTHRGGRT</sequence>
<dbReference type="PRINTS" id="PR00359">
    <property type="entry name" value="BP450"/>
</dbReference>
<feature type="compositionally biased region" description="Basic residues" evidence="2">
    <location>
        <begin position="421"/>
        <end position="432"/>
    </location>
</feature>
<dbReference type="PANTHER" id="PTHR46696:SF1">
    <property type="entry name" value="CYTOCHROME P450 YJIB-RELATED"/>
    <property type="match status" value="1"/>
</dbReference>
<dbReference type="Gene3D" id="1.10.630.10">
    <property type="entry name" value="Cytochrome P450"/>
    <property type="match status" value="1"/>
</dbReference>
<dbReference type="EMBL" id="BAAASZ010000031">
    <property type="protein sequence ID" value="GAA2456661.1"/>
    <property type="molecule type" value="Genomic_DNA"/>
</dbReference>